<evidence type="ECO:0000313" key="8">
    <source>
        <dbReference type="Proteomes" id="UP000064893"/>
    </source>
</evidence>
<keyword evidence="3" id="KW-0812">Transmembrane</keyword>
<gene>
    <name evidence="7" type="primary">ypdA_1</name>
    <name evidence="7" type="ORF">L21SP5_00272</name>
</gene>
<dbReference type="SMART" id="SM00028">
    <property type="entry name" value="TPR"/>
    <property type="match status" value="7"/>
</dbReference>
<accession>A0A0S2HV77</accession>
<feature type="coiled-coil region" evidence="2">
    <location>
        <begin position="397"/>
        <end position="424"/>
    </location>
</feature>
<dbReference type="InterPro" id="IPR011990">
    <property type="entry name" value="TPR-like_helical_dom_sf"/>
</dbReference>
<evidence type="ECO:0000259" key="4">
    <source>
        <dbReference type="Pfam" id="PF02518"/>
    </source>
</evidence>
<dbReference type="PANTHER" id="PTHR34220:SF7">
    <property type="entry name" value="SENSOR HISTIDINE KINASE YPDA"/>
    <property type="match status" value="1"/>
</dbReference>
<feature type="domain" description="MalT-like TPR region" evidence="6">
    <location>
        <begin position="98"/>
        <end position="383"/>
    </location>
</feature>
<dbReference type="AlphaFoldDB" id="A0A0S2HV77"/>
<evidence type="ECO:0000256" key="1">
    <source>
        <dbReference type="PROSITE-ProRule" id="PRU00339"/>
    </source>
</evidence>
<evidence type="ECO:0000259" key="5">
    <source>
        <dbReference type="Pfam" id="PF06580"/>
    </source>
</evidence>
<keyword evidence="8" id="KW-1185">Reference proteome</keyword>
<dbReference type="InterPro" id="IPR003594">
    <property type="entry name" value="HATPase_dom"/>
</dbReference>
<dbReference type="InterPro" id="IPR010559">
    <property type="entry name" value="Sig_transdc_His_kin_internal"/>
</dbReference>
<reference evidence="7 8" key="1">
    <citation type="submission" date="2015-11" db="EMBL/GenBank/DDBJ databases">
        <title>Description and complete genome sequence of a novel strain predominating in hypersaline microbial mats and representing a new family of the Bacteriodetes phylum.</title>
        <authorList>
            <person name="Spring S."/>
            <person name="Bunk B."/>
            <person name="Sproer C."/>
            <person name="Klenk H.-P."/>
        </authorList>
    </citation>
    <scope>NUCLEOTIDE SEQUENCE [LARGE SCALE GENOMIC DNA]</scope>
    <source>
        <strain evidence="7 8">L21-Spi-D4</strain>
    </source>
</reference>
<keyword evidence="7" id="KW-0808">Transferase</keyword>
<dbReference type="KEGG" id="blq:L21SP5_00272"/>
<dbReference type="PANTHER" id="PTHR34220">
    <property type="entry name" value="SENSOR HISTIDINE KINASE YPDA"/>
    <property type="match status" value="1"/>
</dbReference>
<keyword evidence="3" id="KW-1133">Transmembrane helix</keyword>
<keyword evidence="1" id="KW-0802">TPR repeat</keyword>
<dbReference type="Proteomes" id="UP000064893">
    <property type="component" value="Chromosome"/>
</dbReference>
<dbReference type="SUPFAM" id="SSF48452">
    <property type="entry name" value="TPR-like"/>
    <property type="match status" value="3"/>
</dbReference>
<protein>
    <submittedName>
        <fullName evidence="7">Sensor histidine kinase YpdA</fullName>
        <ecNumber evidence="7">2.7.13.3</ecNumber>
    </submittedName>
</protein>
<organism evidence="7 8">
    <name type="scientific">Salinivirga cyanobacteriivorans</name>
    <dbReference type="NCBI Taxonomy" id="1307839"/>
    <lineage>
        <taxon>Bacteria</taxon>
        <taxon>Pseudomonadati</taxon>
        <taxon>Bacteroidota</taxon>
        <taxon>Bacteroidia</taxon>
        <taxon>Bacteroidales</taxon>
        <taxon>Salinivirgaceae</taxon>
        <taxon>Salinivirga</taxon>
    </lineage>
</organism>
<dbReference type="InterPro" id="IPR036890">
    <property type="entry name" value="HATPase_C_sf"/>
</dbReference>
<name>A0A0S2HV77_9BACT</name>
<dbReference type="InterPro" id="IPR050640">
    <property type="entry name" value="Bact_2-comp_sensor_kinase"/>
</dbReference>
<feature type="repeat" description="TPR" evidence="1">
    <location>
        <begin position="202"/>
        <end position="235"/>
    </location>
</feature>
<keyword evidence="3" id="KW-0472">Membrane</keyword>
<dbReference type="Pfam" id="PF02518">
    <property type="entry name" value="HATPase_c"/>
    <property type="match status" value="1"/>
</dbReference>
<evidence type="ECO:0000313" key="7">
    <source>
        <dbReference type="EMBL" id="ALO13952.1"/>
    </source>
</evidence>
<dbReference type="Gene3D" id="3.30.565.10">
    <property type="entry name" value="Histidine kinase-like ATPase, C-terminal domain"/>
    <property type="match status" value="1"/>
</dbReference>
<dbReference type="OrthoDB" id="9809908at2"/>
<dbReference type="RefSeq" id="WP_057951548.1">
    <property type="nucleotide sequence ID" value="NZ_CP013118.1"/>
</dbReference>
<dbReference type="Pfam" id="PF17874">
    <property type="entry name" value="TPR_MalT"/>
    <property type="match status" value="1"/>
</dbReference>
<feature type="domain" description="Signal transduction histidine kinase internal region" evidence="5">
    <location>
        <begin position="474"/>
        <end position="552"/>
    </location>
</feature>
<dbReference type="SUPFAM" id="SSF55874">
    <property type="entry name" value="ATPase domain of HSP90 chaperone/DNA topoisomerase II/histidine kinase"/>
    <property type="match status" value="1"/>
</dbReference>
<dbReference type="GO" id="GO:0000155">
    <property type="term" value="F:phosphorelay sensor kinase activity"/>
    <property type="evidence" value="ECO:0007669"/>
    <property type="project" value="InterPro"/>
</dbReference>
<keyword evidence="2" id="KW-0175">Coiled coil</keyword>
<proteinExistence type="predicted"/>
<keyword evidence="7" id="KW-0418">Kinase</keyword>
<dbReference type="Gene3D" id="1.25.40.10">
    <property type="entry name" value="Tetratricopeptide repeat domain"/>
    <property type="match status" value="2"/>
</dbReference>
<feature type="domain" description="Histidine kinase/HSP90-like ATPase" evidence="4">
    <location>
        <begin position="573"/>
        <end position="670"/>
    </location>
</feature>
<dbReference type="Pfam" id="PF06580">
    <property type="entry name" value="His_kinase"/>
    <property type="match status" value="1"/>
</dbReference>
<evidence type="ECO:0000259" key="6">
    <source>
        <dbReference type="Pfam" id="PF17874"/>
    </source>
</evidence>
<dbReference type="GO" id="GO:0016020">
    <property type="term" value="C:membrane"/>
    <property type="evidence" value="ECO:0007669"/>
    <property type="project" value="InterPro"/>
</dbReference>
<dbReference type="EC" id="2.7.13.3" evidence="7"/>
<dbReference type="EMBL" id="CP013118">
    <property type="protein sequence ID" value="ALO13952.1"/>
    <property type="molecule type" value="Genomic_DNA"/>
</dbReference>
<evidence type="ECO:0000256" key="2">
    <source>
        <dbReference type="SAM" id="Coils"/>
    </source>
</evidence>
<evidence type="ECO:0000256" key="3">
    <source>
        <dbReference type="SAM" id="Phobius"/>
    </source>
</evidence>
<dbReference type="InterPro" id="IPR041617">
    <property type="entry name" value="TPR_MalT"/>
</dbReference>
<dbReference type="InterPro" id="IPR019734">
    <property type="entry name" value="TPR_rpt"/>
</dbReference>
<feature type="transmembrane region" description="Helical" evidence="3">
    <location>
        <begin position="440"/>
        <end position="460"/>
    </location>
</feature>
<dbReference type="PROSITE" id="PS50005">
    <property type="entry name" value="TPR"/>
    <property type="match status" value="1"/>
</dbReference>
<dbReference type="STRING" id="1307839.L21SP5_00272"/>
<sequence>MKTKILILYLVFTWTQSFSNPDSLYNEIKYHKEQQAHYQLALTQLELAKHFYFTERNYDSTCLYTEKVVNYFTQHKNDKKLGYTYKLMGYAHNYIESYEKALQYFDSALVYLHPKEQRLSILQVHTNQGIAYNFVDNPAKAIDAFKKALDIAYALKDTSQIVINNLNTGIMYNVAGQISEAAEYLIKSIELAKQTQDTTNLIKSYIELGDIYVNQDKTDQAKTYYMQALDMLDTTSFSRTHVSLYDVLGYVNEQQKQFSKAEDWYQKAYNISKQINYKSGMAQLLYRMGILHKVKREWQSAKSDFNSALKIEKQIGSLYDQLVLKNELADIYIQIKSYERAEKSLNEVINQANENDLIRPLKQAHKLMYQYYKQTGAGTRALEHYEAYRQIDDSIYNVQQIEIVESLREQYETAEKEQTIIKLNTEKTLKEEQIKRQQQLLWSIIASAVFLVIILVLLYLQFKRKTALKRIQIQQQLFRAQLNPHFIFNALNAIKGYITAHKTDEAAEFLTDFSSLMRQTLESSIDEINSLATEIELLTAYLKLQQMRLEHEFKFLIDTASEIKTENTKFPAMLLQPFVENAVEHGIKNGGSKIEINFTEINNRLAITISDDGPGIENTKNTSTKKHHSRGMEIIKKRMQLLNKMAGWEIYYATEPLNNNQTGTVVKIDLALITLFD</sequence>